<dbReference type="PANTHER" id="PTHR23163:SF0">
    <property type="entry name" value="E3 UBIQUITIN-PROTEIN LIGASE BRE1"/>
    <property type="match status" value="1"/>
</dbReference>
<dbReference type="GO" id="GO:0008270">
    <property type="term" value="F:zinc ion binding"/>
    <property type="evidence" value="ECO:0007669"/>
    <property type="project" value="UniProtKB-KW"/>
</dbReference>
<protein>
    <recommendedName>
        <fullName evidence="14">E3 ubiquitin protein ligase</fullName>
        <ecNumber evidence="14">2.3.2.27</ecNumber>
    </recommendedName>
</protein>
<keyword evidence="11 14" id="KW-0175">Coiled coil</keyword>
<dbReference type="GO" id="GO:0006325">
    <property type="term" value="P:chromatin organization"/>
    <property type="evidence" value="ECO:0007669"/>
    <property type="project" value="UniProtKB-KW"/>
</dbReference>
<dbReference type="InterPro" id="IPR018957">
    <property type="entry name" value="Znf_C3HC4_RING-type"/>
</dbReference>
<dbReference type="SMART" id="SM00184">
    <property type="entry name" value="RING"/>
    <property type="match status" value="1"/>
</dbReference>
<comment type="pathway">
    <text evidence="3 14">Protein modification; protein ubiquitination.</text>
</comment>
<evidence type="ECO:0000256" key="2">
    <source>
        <dbReference type="ARBA" id="ARBA00004123"/>
    </source>
</evidence>
<evidence type="ECO:0000256" key="4">
    <source>
        <dbReference type="ARBA" id="ARBA00005555"/>
    </source>
</evidence>
<evidence type="ECO:0000256" key="9">
    <source>
        <dbReference type="ARBA" id="ARBA00022833"/>
    </source>
</evidence>
<evidence type="ECO:0000256" key="13">
    <source>
        <dbReference type="PROSITE-ProRule" id="PRU00175"/>
    </source>
</evidence>
<dbReference type="EMBL" id="BAABME010006727">
    <property type="protein sequence ID" value="GAA0169149.1"/>
    <property type="molecule type" value="Genomic_DNA"/>
</dbReference>
<accession>A0AAV3QZT9</accession>
<evidence type="ECO:0000256" key="14">
    <source>
        <dbReference type="RuleBase" id="RU365038"/>
    </source>
</evidence>
<dbReference type="InterPro" id="IPR017907">
    <property type="entry name" value="Znf_RING_CS"/>
</dbReference>
<dbReference type="Proteomes" id="UP001454036">
    <property type="component" value="Unassembled WGS sequence"/>
</dbReference>
<dbReference type="GO" id="GO:0016567">
    <property type="term" value="P:protein ubiquitination"/>
    <property type="evidence" value="ECO:0007669"/>
    <property type="project" value="UniProtKB-UniRule"/>
</dbReference>
<evidence type="ECO:0000256" key="7">
    <source>
        <dbReference type="ARBA" id="ARBA00022771"/>
    </source>
</evidence>
<keyword evidence="9 14" id="KW-0862">Zinc</keyword>
<sequence>MIGSTGDSDKKRRHLSSMSPTAANAKKQPFAALSEEKKLDVAVLQFQNQKLSQKLEVQKIDMAALEDKFSRMKEQQRPYDDALLVVKESWEELVDNLHLRSSTSKDLLSRDIGVIDQLLEVGGECLNQTDLASSPEDAFLSRLLETGATNSCSSSNSLNEIVEDRATECEKINNILSNIVSSIDHIWQLKNRLNGAVLKSIPSDGISLDGSLNLQSEVQSLRRAIGDLHLKHKSLASELQSHHDTDAKNKSALMVLRRELKCAISQLEESNSELAVLKAQRDAARAASFPVLTVGNKQNVSDRSRDKKKDLQDMESTLKELKDKSSECLTQLQDLHKDRIDLLKQLFSLQNNLKGVKGIFSSQSYAIVKDQLGKAKADVSQYQALFAKLQSERDNIAWREKEMTLKNEAAEIFHQSSAILNSKKTEMVLEIQKLIKEKNMIKNKLVEASKEQSRKEIIAEFKALVSSFPQEMSQMQCHLRKYKDAASDVHSLRADVHSLSKIMDQKVKELEELSTRSAEQDEEIRKLHAVVDDLKESESDLKLFLEMFRRESPFSSEVTEARDVEFKAWARVQILKDDLDEHRLELRVKTAIEAEAVSQQRLGAAEAEIANLRQKIEASKREKTKLTDVLKSKHEETDAYLSEIETIGQAYDDMQTQNQQLLQQVTERDDYNIKLFLEGVQARQMGDAMHMEKQSAERAIQRTRAAVEFCDLKAARIEDQLKMWSDQVRRVAEDQGQNRSTLDNTQRRLLDMKKSSHQVKAKLEEAQSKVEESRLGFLDLQIELEKERFGRKRAEEELEALRRKAARLRSQTEGLSVVEKHQQELQEYKEILNCSVCLDNRKEVVITKCYHLFCNPCIQRILEGRHRKCPKCSASFGANDVKPVYI</sequence>
<dbReference type="GO" id="GO:0005634">
    <property type="term" value="C:nucleus"/>
    <property type="evidence" value="ECO:0007669"/>
    <property type="project" value="UniProtKB-SubCell"/>
</dbReference>
<dbReference type="InterPro" id="IPR001841">
    <property type="entry name" value="Znf_RING"/>
</dbReference>
<comment type="caution">
    <text evidence="18">The sequence shown here is derived from an EMBL/GenBank/DDBJ whole genome shotgun (WGS) entry which is preliminary data.</text>
</comment>
<comment type="subcellular location">
    <subcellularLocation>
        <location evidence="2 14">Nucleus</location>
    </subcellularLocation>
</comment>
<dbReference type="PROSITE" id="PS50089">
    <property type="entry name" value="ZF_RING_2"/>
    <property type="match status" value="1"/>
</dbReference>
<comment type="similarity">
    <text evidence="4 14">Belongs to the BRE1 family.</text>
</comment>
<organism evidence="18 19">
    <name type="scientific">Lithospermum erythrorhizon</name>
    <name type="common">Purple gromwell</name>
    <name type="synonym">Lithospermum officinale var. erythrorhizon</name>
    <dbReference type="NCBI Taxonomy" id="34254"/>
    <lineage>
        <taxon>Eukaryota</taxon>
        <taxon>Viridiplantae</taxon>
        <taxon>Streptophyta</taxon>
        <taxon>Embryophyta</taxon>
        <taxon>Tracheophyta</taxon>
        <taxon>Spermatophyta</taxon>
        <taxon>Magnoliopsida</taxon>
        <taxon>eudicotyledons</taxon>
        <taxon>Gunneridae</taxon>
        <taxon>Pentapetalae</taxon>
        <taxon>asterids</taxon>
        <taxon>lamiids</taxon>
        <taxon>Boraginales</taxon>
        <taxon>Boraginaceae</taxon>
        <taxon>Boraginoideae</taxon>
        <taxon>Lithospermeae</taxon>
        <taxon>Lithospermum</taxon>
    </lineage>
</organism>
<dbReference type="CDD" id="cd16499">
    <property type="entry name" value="RING-HC_Bre1-like"/>
    <property type="match status" value="1"/>
</dbReference>
<feature type="coiled-coil region" evidence="15">
    <location>
        <begin position="48"/>
        <end position="75"/>
    </location>
</feature>
<keyword evidence="12 14" id="KW-0539">Nucleus</keyword>
<dbReference type="GO" id="GO:0033503">
    <property type="term" value="C:HULC complex"/>
    <property type="evidence" value="ECO:0007669"/>
    <property type="project" value="TreeGrafter"/>
</dbReference>
<keyword evidence="10 14" id="KW-0156">Chromatin regulator</keyword>
<dbReference type="SUPFAM" id="SSF57850">
    <property type="entry name" value="RING/U-box"/>
    <property type="match status" value="1"/>
</dbReference>
<dbReference type="InterPro" id="IPR013956">
    <property type="entry name" value="E3_ubiquit_lig_Bre1"/>
</dbReference>
<keyword evidence="6 14" id="KW-0479">Metal-binding</keyword>
<feature type="region of interest" description="Disordered" evidence="16">
    <location>
        <begin position="1"/>
        <end position="30"/>
    </location>
</feature>
<dbReference type="AlphaFoldDB" id="A0AAV3QZT9"/>
<evidence type="ECO:0000256" key="3">
    <source>
        <dbReference type="ARBA" id="ARBA00004906"/>
    </source>
</evidence>
<evidence type="ECO:0000256" key="10">
    <source>
        <dbReference type="ARBA" id="ARBA00022853"/>
    </source>
</evidence>
<dbReference type="PANTHER" id="PTHR23163">
    <property type="entry name" value="RING FINGER PROTEIN-RELATED"/>
    <property type="match status" value="1"/>
</dbReference>
<dbReference type="FunFam" id="3.30.40.10:FF:000414">
    <property type="entry name" value="E3 ubiquitin protein ligase"/>
    <property type="match status" value="1"/>
</dbReference>
<reference evidence="18 19" key="1">
    <citation type="submission" date="2024-01" db="EMBL/GenBank/DDBJ databases">
        <title>The complete chloroplast genome sequence of Lithospermum erythrorhizon: insights into the phylogenetic relationship among Boraginaceae species and the maternal lineages of purple gromwells.</title>
        <authorList>
            <person name="Okada T."/>
            <person name="Watanabe K."/>
        </authorList>
    </citation>
    <scope>NUCLEOTIDE SEQUENCE [LARGE SCALE GENOMIC DNA]</scope>
</reference>
<evidence type="ECO:0000256" key="6">
    <source>
        <dbReference type="ARBA" id="ARBA00022723"/>
    </source>
</evidence>
<evidence type="ECO:0000259" key="17">
    <source>
        <dbReference type="PROSITE" id="PS50089"/>
    </source>
</evidence>
<evidence type="ECO:0000256" key="5">
    <source>
        <dbReference type="ARBA" id="ARBA00022679"/>
    </source>
</evidence>
<dbReference type="Gene3D" id="3.30.40.10">
    <property type="entry name" value="Zinc/RING finger domain, C3HC4 (zinc finger)"/>
    <property type="match status" value="1"/>
</dbReference>
<dbReference type="Pfam" id="PF00097">
    <property type="entry name" value="zf-C3HC4"/>
    <property type="match status" value="1"/>
</dbReference>
<evidence type="ECO:0000256" key="8">
    <source>
        <dbReference type="ARBA" id="ARBA00022786"/>
    </source>
</evidence>
<keyword evidence="8 14" id="KW-0833">Ubl conjugation pathway</keyword>
<dbReference type="EC" id="2.3.2.27" evidence="14"/>
<proteinExistence type="inferred from homology"/>
<name>A0AAV3QZT9_LITER</name>
<keyword evidence="7 13" id="KW-0863">Zinc-finger</keyword>
<evidence type="ECO:0000313" key="18">
    <source>
        <dbReference type="EMBL" id="GAA0169149.1"/>
    </source>
</evidence>
<keyword evidence="5 14" id="KW-0808">Transferase</keyword>
<keyword evidence="19" id="KW-1185">Reference proteome</keyword>
<evidence type="ECO:0000256" key="11">
    <source>
        <dbReference type="ARBA" id="ARBA00023054"/>
    </source>
</evidence>
<dbReference type="Gene3D" id="1.20.1170.10">
    <property type="match status" value="1"/>
</dbReference>
<dbReference type="PROSITE" id="PS00518">
    <property type="entry name" value="ZF_RING_1"/>
    <property type="match status" value="1"/>
</dbReference>
<evidence type="ECO:0000256" key="15">
    <source>
        <dbReference type="SAM" id="Coils"/>
    </source>
</evidence>
<gene>
    <name evidence="18" type="ORF">LIER_23694</name>
</gene>
<feature type="coiled-coil region" evidence="15">
    <location>
        <begin position="253"/>
        <end position="338"/>
    </location>
</feature>
<dbReference type="GO" id="GO:0006950">
    <property type="term" value="P:response to stress"/>
    <property type="evidence" value="ECO:0007669"/>
    <property type="project" value="UniProtKB-ARBA"/>
</dbReference>
<dbReference type="InterPro" id="IPR013083">
    <property type="entry name" value="Znf_RING/FYVE/PHD"/>
</dbReference>
<feature type="domain" description="RING-type" evidence="17">
    <location>
        <begin position="834"/>
        <end position="873"/>
    </location>
</feature>
<feature type="coiled-coil region" evidence="15">
    <location>
        <begin position="595"/>
        <end position="664"/>
    </location>
</feature>
<comment type="catalytic activity">
    <reaction evidence="1 14">
        <text>S-ubiquitinyl-[E2 ubiquitin-conjugating enzyme]-L-cysteine + [acceptor protein]-L-lysine = [E2 ubiquitin-conjugating enzyme]-L-cysteine + N(6)-ubiquitinyl-[acceptor protein]-L-lysine.</text>
        <dbReference type="EC" id="2.3.2.27"/>
    </reaction>
</comment>
<evidence type="ECO:0000313" key="19">
    <source>
        <dbReference type="Proteomes" id="UP001454036"/>
    </source>
</evidence>
<evidence type="ECO:0000256" key="1">
    <source>
        <dbReference type="ARBA" id="ARBA00000900"/>
    </source>
</evidence>
<dbReference type="GO" id="GO:0061630">
    <property type="term" value="F:ubiquitin protein ligase activity"/>
    <property type="evidence" value="ECO:0007669"/>
    <property type="project" value="UniProtKB-EC"/>
</dbReference>
<evidence type="ECO:0000256" key="16">
    <source>
        <dbReference type="SAM" id="MobiDB-lite"/>
    </source>
</evidence>
<evidence type="ECO:0000256" key="12">
    <source>
        <dbReference type="ARBA" id="ARBA00023242"/>
    </source>
</evidence>
<feature type="coiled-coil region" evidence="15">
    <location>
        <begin position="784"/>
        <end position="811"/>
    </location>
</feature>